<dbReference type="Gene3D" id="3.40.50.300">
    <property type="entry name" value="P-loop containing nucleotide triphosphate hydrolases"/>
    <property type="match status" value="1"/>
</dbReference>
<dbReference type="EMBL" id="RJMB01000016">
    <property type="protein sequence ID" value="RNL83466.1"/>
    <property type="molecule type" value="Genomic_DNA"/>
</dbReference>
<keyword evidence="4" id="KW-1185">Reference proteome</keyword>
<keyword evidence="1" id="KW-0802">TPR repeat</keyword>
<gene>
    <name evidence="3" type="ORF">EFW17_15795</name>
</gene>
<organism evidence="3 4">
    <name type="scientific">Halostreptopolyspora alba</name>
    <dbReference type="NCBI Taxonomy" id="2487137"/>
    <lineage>
        <taxon>Bacteria</taxon>
        <taxon>Bacillati</taxon>
        <taxon>Actinomycetota</taxon>
        <taxon>Actinomycetes</taxon>
        <taxon>Streptosporangiales</taxon>
        <taxon>Nocardiopsidaceae</taxon>
        <taxon>Halostreptopolyspora</taxon>
    </lineage>
</organism>
<dbReference type="Proteomes" id="UP000269198">
    <property type="component" value="Unassembled WGS sequence"/>
</dbReference>
<dbReference type="InterPro" id="IPR027417">
    <property type="entry name" value="P-loop_NTPase"/>
</dbReference>
<evidence type="ECO:0000313" key="3">
    <source>
        <dbReference type="EMBL" id="RNL83466.1"/>
    </source>
</evidence>
<dbReference type="OrthoDB" id="3436359at2"/>
<dbReference type="InterPro" id="IPR011990">
    <property type="entry name" value="TPR-like_helical_dom_sf"/>
</dbReference>
<feature type="repeat" description="TPR" evidence="1">
    <location>
        <begin position="568"/>
        <end position="601"/>
    </location>
</feature>
<comment type="caution">
    <text evidence="3">The sequence shown here is derived from an EMBL/GenBank/DDBJ whole genome shotgun (WGS) entry which is preliminary data.</text>
</comment>
<evidence type="ECO:0000256" key="2">
    <source>
        <dbReference type="SAM" id="MobiDB-lite"/>
    </source>
</evidence>
<dbReference type="Pfam" id="PF13424">
    <property type="entry name" value="TPR_12"/>
    <property type="match status" value="1"/>
</dbReference>
<reference evidence="3 4" key="1">
    <citation type="submission" date="2018-11" db="EMBL/GenBank/DDBJ databases">
        <title>The genome draft of YIM 96095.</title>
        <authorList>
            <person name="Tang S.-K."/>
            <person name="Chunyu W.-X."/>
            <person name="Feng Y.-Z."/>
        </authorList>
    </citation>
    <scope>NUCLEOTIDE SEQUENCE [LARGE SCALE GENOMIC DNA]</scope>
    <source>
        <strain evidence="3 4">YIM 96095</strain>
    </source>
</reference>
<accession>A0A3N0E6J9</accession>
<evidence type="ECO:0000313" key="4">
    <source>
        <dbReference type="Proteomes" id="UP000269198"/>
    </source>
</evidence>
<feature type="region of interest" description="Disordered" evidence="2">
    <location>
        <begin position="288"/>
        <end position="321"/>
    </location>
</feature>
<dbReference type="SUPFAM" id="SSF52540">
    <property type="entry name" value="P-loop containing nucleoside triphosphate hydrolases"/>
    <property type="match status" value="1"/>
</dbReference>
<dbReference type="PROSITE" id="PS50005">
    <property type="entry name" value="TPR"/>
    <property type="match status" value="1"/>
</dbReference>
<dbReference type="InterPro" id="IPR019734">
    <property type="entry name" value="TPR_rpt"/>
</dbReference>
<dbReference type="PANTHER" id="PTHR47691">
    <property type="entry name" value="REGULATOR-RELATED"/>
    <property type="match status" value="1"/>
</dbReference>
<evidence type="ECO:0000256" key="1">
    <source>
        <dbReference type="PROSITE-ProRule" id="PRU00339"/>
    </source>
</evidence>
<dbReference type="PANTHER" id="PTHR47691:SF3">
    <property type="entry name" value="HTH-TYPE TRANSCRIPTIONAL REGULATOR RV0890C-RELATED"/>
    <property type="match status" value="1"/>
</dbReference>
<sequence>MSPPYRKAAMLDMTRPDDDTPQISHVANTVAGGVSGVSVQAESVTNAIIRQTVHVQHHHGGRDRMRLDSPSWIVSRDDAAAAFGAAVREGRERVVVVNVCGPSGIGKTALAVSLLHDLCSRHPGRFAADPLMVRFGEQTLDGAVADVLCEIGVRPGDIPLERSDRHALYRARTHAFGPIALLLDDVATPGVVETLLPVAPGSVVVVTSQHELDDLDRESVPSGGLAPLCRLKLGPLADEDAVLLFSLRSAQEYAPDSAPTWLRAATAHTGGRPDVICQLAARYADVPDEPAAPTRPGLEVAPSPRGSLPGKMTTPFEEPEPDTLAPYNELAEHERRLLRCLVWHPETLFAGDLVTSLAEIPEAEATELIRGWCRWQLLGEFPGDAGPRYAFPSAVRDRLRERSRAEDSGAERVAFVELICGHYLRWARAAHALLLPDRWLVGGSVGEPSRSFTDHHAALAWLERERRPLNRVVHLAYENGLHATVCQLCEVLWALYFKRSYYVDLIETHDLAVESARHLGEEGLAMLSRMRVQRARPYLKQERFDDARADAEAGLVAARRSGHTLATVTALEALGRVHFERGRITEATAHYTEALELATESGDPRAVVVERHQVARCQLAARCPEEALRTLETVYTEVNQLPKRDRYNEARIRTSLGEALTLLGDGAGALAHLSAALDLFSEIAADEQVADVLALRADVRDSSGDRDGAARDLQDSYTLYTLLDSPRASRVAARLRR</sequence>
<dbReference type="Gene3D" id="1.25.40.10">
    <property type="entry name" value="Tetratricopeptide repeat domain"/>
    <property type="match status" value="1"/>
</dbReference>
<dbReference type="SMART" id="SM00028">
    <property type="entry name" value="TPR"/>
    <property type="match status" value="3"/>
</dbReference>
<dbReference type="SUPFAM" id="SSF48452">
    <property type="entry name" value="TPR-like"/>
    <property type="match status" value="1"/>
</dbReference>
<proteinExistence type="predicted"/>
<dbReference type="RefSeq" id="WP_123202173.1">
    <property type="nucleotide sequence ID" value="NZ_RJMB01000016.1"/>
</dbReference>
<protein>
    <submittedName>
        <fullName evidence="3">Uncharacterized protein</fullName>
    </submittedName>
</protein>
<dbReference type="AlphaFoldDB" id="A0A3N0E6J9"/>
<name>A0A3N0E6J9_9ACTN</name>